<dbReference type="Proteomes" id="UP000235672">
    <property type="component" value="Unassembled WGS sequence"/>
</dbReference>
<proteinExistence type="predicted"/>
<dbReference type="Pfam" id="PF06985">
    <property type="entry name" value="HET"/>
    <property type="match status" value="1"/>
</dbReference>
<organism evidence="2 3">
    <name type="scientific">Hyaloscypha hepaticicola</name>
    <dbReference type="NCBI Taxonomy" id="2082293"/>
    <lineage>
        <taxon>Eukaryota</taxon>
        <taxon>Fungi</taxon>
        <taxon>Dikarya</taxon>
        <taxon>Ascomycota</taxon>
        <taxon>Pezizomycotina</taxon>
        <taxon>Leotiomycetes</taxon>
        <taxon>Helotiales</taxon>
        <taxon>Hyaloscyphaceae</taxon>
        <taxon>Hyaloscypha</taxon>
    </lineage>
</organism>
<reference evidence="2 3" key="1">
    <citation type="submission" date="2016-05" db="EMBL/GenBank/DDBJ databases">
        <title>A degradative enzymes factory behind the ericoid mycorrhizal symbiosis.</title>
        <authorList>
            <consortium name="DOE Joint Genome Institute"/>
            <person name="Martino E."/>
            <person name="Morin E."/>
            <person name="Grelet G."/>
            <person name="Kuo A."/>
            <person name="Kohler A."/>
            <person name="Daghino S."/>
            <person name="Barry K."/>
            <person name="Choi C."/>
            <person name="Cichocki N."/>
            <person name="Clum A."/>
            <person name="Copeland A."/>
            <person name="Hainaut M."/>
            <person name="Haridas S."/>
            <person name="Labutti K."/>
            <person name="Lindquist E."/>
            <person name="Lipzen A."/>
            <person name="Khouja H.-R."/>
            <person name="Murat C."/>
            <person name="Ohm R."/>
            <person name="Olson A."/>
            <person name="Spatafora J."/>
            <person name="Veneault-Fourrey C."/>
            <person name="Henrissat B."/>
            <person name="Grigoriev I."/>
            <person name="Martin F."/>
            <person name="Perotto S."/>
        </authorList>
    </citation>
    <scope>NUCLEOTIDE SEQUENCE [LARGE SCALE GENOMIC DNA]</scope>
    <source>
        <strain evidence="2 3">UAMH 7357</strain>
    </source>
</reference>
<accession>A0A2J6PRX4</accession>
<evidence type="ECO:0000313" key="3">
    <source>
        <dbReference type="Proteomes" id="UP000235672"/>
    </source>
</evidence>
<gene>
    <name evidence="2" type="ORF">NA56DRAFT_692290</name>
</gene>
<dbReference type="InterPro" id="IPR010730">
    <property type="entry name" value="HET"/>
</dbReference>
<keyword evidence="3" id="KW-1185">Reference proteome</keyword>
<sequence>MESPTLAQVARPVHGFQEFCSIAKTDMLGSIDESVQTSLLCTQCQQIRTCLESNVHRLKRGRFLRTRRKFDHHVSGRELENSYLQGCHLCTILWIVSLRHESAQHKIHFTDLLREAKDLAVVIEPVFWSSFYCSLYLTTSMRGAVHESTLMLLSLDFLSLNSSTNGLPAKKASKFTPKIPANRVGGKILTRDSRTGEIRDWLRRKAFGDAASGSPTVVTPIPVLTSSLPLKTLSHKILQQTMNWVNGCVASHAKCNTPTDGVLPARLIDLKDVQQLQLVRIVRVPVRSSPDLKYATLSYCWGGKSKLQLNRSNASTLEVGVSVSTLPKTIQDAVHFTAALGLRWLWVDSLCIVQDSTEDMAHEVQSMYSIYQNCFISIAALDAEHSDAGLYACRDPLMYADCELARISEEQAIFINSGPSYGSNERVPPLFTRGWVVQERILPPRTVVFGRTVAWECRETRLMEFKGAERTIPGRTIPLSIKLDFFNAVTESKGKLAATDNELVKIREAWSHILSEYVKTNLTFKSDRLAAISAIISAIQARTNWQNSVGLWVPFLFTELLWKRGPRTSGSTGISPSWSWASVDGGITLLPLSDTILKRFVEVDIEDGDVECLKTKNVSSGGRLIALRVSGTPMRFRTDGYDFEGEDAVPKEPYMLQALPNIFLHYGWIPDIYPEDDYPSYFLPFAQLESALYGGVVGLASTATGLKIMCDFNAGGFHLTIFGVELSRRKVAAIASLTVILARSLSTSSFVFKYTTIERYSLSIDIFLSHCIF</sequence>
<dbReference type="OrthoDB" id="3543135at2759"/>
<dbReference type="AlphaFoldDB" id="A0A2J6PRX4"/>
<name>A0A2J6PRX4_9HELO</name>
<feature type="domain" description="Heterokaryon incompatibility" evidence="1">
    <location>
        <begin position="294"/>
        <end position="439"/>
    </location>
</feature>
<dbReference type="PANTHER" id="PTHR33112:SF10">
    <property type="entry name" value="TOL"/>
    <property type="match status" value="1"/>
</dbReference>
<dbReference type="STRING" id="1745343.A0A2J6PRX4"/>
<dbReference type="PANTHER" id="PTHR33112">
    <property type="entry name" value="DOMAIN PROTEIN, PUTATIVE-RELATED"/>
    <property type="match status" value="1"/>
</dbReference>
<evidence type="ECO:0000259" key="1">
    <source>
        <dbReference type="Pfam" id="PF06985"/>
    </source>
</evidence>
<evidence type="ECO:0000313" key="2">
    <source>
        <dbReference type="EMBL" id="PMD16777.1"/>
    </source>
</evidence>
<protein>
    <submittedName>
        <fullName evidence="2">HET-domain-containing protein</fullName>
    </submittedName>
</protein>
<dbReference type="EMBL" id="KZ613503">
    <property type="protein sequence ID" value="PMD16777.1"/>
    <property type="molecule type" value="Genomic_DNA"/>
</dbReference>